<keyword evidence="3" id="KW-1185">Reference proteome</keyword>
<dbReference type="Proteomes" id="UP000069205">
    <property type="component" value="Chromosome"/>
</dbReference>
<proteinExistence type="predicted"/>
<name>A0A0K2GAR3_NITMO</name>
<evidence type="ECO:0000256" key="1">
    <source>
        <dbReference type="SAM" id="MobiDB-lite"/>
    </source>
</evidence>
<organism evidence="2 3">
    <name type="scientific">Nitrospira moscoviensis</name>
    <dbReference type="NCBI Taxonomy" id="42253"/>
    <lineage>
        <taxon>Bacteria</taxon>
        <taxon>Pseudomonadati</taxon>
        <taxon>Nitrospirota</taxon>
        <taxon>Nitrospiria</taxon>
        <taxon>Nitrospirales</taxon>
        <taxon>Nitrospiraceae</taxon>
        <taxon>Nitrospira</taxon>
    </lineage>
</organism>
<protein>
    <submittedName>
        <fullName evidence="2">Uncharacterized protein</fullName>
    </submittedName>
</protein>
<reference evidence="2 3" key="1">
    <citation type="journal article" date="2015" name="Proc. Natl. Acad. Sci. U.S.A.">
        <title>Expanded metabolic versatility of ubiquitous nitrite-oxidizing bacteria from the genus Nitrospira.</title>
        <authorList>
            <person name="Koch H."/>
            <person name="Lucker S."/>
            <person name="Albertsen M."/>
            <person name="Kitzinger K."/>
            <person name="Herbold C."/>
            <person name="Spieck E."/>
            <person name="Nielsen P.H."/>
            <person name="Wagner M."/>
            <person name="Daims H."/>
        </authorList>
    </citation>
    <scope>NUCLEOTIDE SEQUENCE [LARGE SCALE GENOMIC DNA]</scope>
    <source>
        <strain evidence="2 3">NSP M-1</strain>
    </source>
</reference>
<evidence type="ECO:0000313" key="3">
    <source>
        <dbReference type="Proteomes" id="UP000069205"/>
    </source>
</evidence>
<dbReference type="KEGG" id="nmv:NITMOv2_1264"/>
<sequence>MLHWLPSENRVGNIRTIQLLRSLLMATVCTLAGCGLLAPDVIPVKSGPEGAVVLERLASRGTTVRYSGPLKSFRAGHPVSISSDVVERVVLGIHVGIAPADGDGASRGIKPAPLFSAKETAFLAPAIAAALERAEPDQRVRFQVGPDSDRTAGTLYVDGGTIRLALSHLHASPQTKDEPLSIYVLSFKPEQAQEASSNGQRWAEIEPEQPRLAINYAALRTISSPATPPSTPALSSGDQRSMKEVVDQQAKELDALKAELEALKKRMQTQPAR</sequence>
<gene>
    <name evidence="2" type="ORF">NITMOv2_1264</name>
</gene>
<dbReference type="AlphaFoldDB" id="A0A0K2GAR3"/>
<dbReference type="EMBL" id="CP011801">
    <property type="protein sequence ID" value="ALA57692.1"/>
    <property type="molecule type" value="Genomic_DNA"/>
</dbReference>
<feature type="region of interest" description="Disordered" evidence="1">
    <location>
        <begin position="222"/>
        <end position="248"/>
    </location>
</feature>
<dbReference type="PATRIC" id="fig|42253.5.peg.1244"/>
<evidence type="ECO:0000313" key="2">
    <source>
        <dbReference type="EMBL" id="ALA57692.1"/>
    </source>
</evidence>
<accession>A0A0K2GAR3</accession>